<keyword evidence="6 9" id="KW-0067">ATP-binding</keyword>
<comment type="subcellular location">
    <subcellularLocation>
        <location evidence="9">Cytoplasm</location>
    </subcellularLocation>
</comment>
<keyword evidence="2 9" id="KW-0436">Ligase</keyword>
<dbReference type="GO" id="GO:0008270">
    <property type="term" value="F:zinc ion binding"/>
    <property type="evidence" value="ECO:0007669"/>
    <property type="project" value="UniProtKB-UniRule"/>
</dbReference>
<dbReference type="Proteomes" id="UP000177199">
    <property type="component" value="Unassembled WGS sequence"/>
</dbReference>
<dbReference type="GO" id="GO:0006423">
    <property type="term" value="P:cysteinyl-tRNA aminoacylation"/>
    <property type="evidence" value="ECO:0007669"/>
    <property type="project" value="UniProtKB-UniRule"/>
</dbReference>
<dbReference type="Gene3D" id="1.20.120.1910">
    <property type="entry name" value="Cysteine-tRNA ligase, C-terminal anti-codon recognition domain"/>
    <property type="match status" value="1"/>
</dbReference>
<evidence type="ECO:0000256" key="6">
    <source>
        <dbReference type="ARBA" id="ARBA00022840"/>
    </source>
</evidence>
<feature type="binding site" evidence="9">
    <location>
        <position position="283"/>
    </location>
    <ligand>
        <name>ATP</name>
        <dbReference type="ChEBI" id="CHEBI:30616"/>
    </ligand>
</feature>
<dbReference type="InterPro" id="IPR015803">
    <property type="entry name" value="Cys-tRNA-ligase"/>
</dbReference>
<feature type="binding site" evidence="9">
    <location>
        <position position="27"/>
    </location>
    <ligand>
        <name>Zn(2+)</name>
        <dbReference type="ChEBI" id="CHEBI:29105"/>
    </ligand>
</feature>
<keyword evidence="7 9" id="KW-0648">Protein biosynthesis</keyword>
<dbReference type="PANTHER" id="PTHR10890:SF3">
    <property type="entry name" value="CYSTEINE--TRNA LIGASE, CYTOPLASMIC"/>
    <property type="match status" value="1"/>
</dbReference>
<protein>
    <recommendedName>
        <fullName evidence="9">Cysteine--tRNA ligase</fullName>
        <ecNumber evidence="9">6.1.1.16</ecNumber>
    </recommendedName>
    <alternativeName>
        <fullName evidence="9">Cysteinyl-tRNA synthetase</fullName>
        <shortName evidence="9">CysRS</shortName>
    </alternativeName>
</protein>
<evidence type="ECO:0000256" key="4">
    <source>
        <dbReference type="ARBA" id="ARBA00022741"/>
    </source>
</evidence>
<evidence type="ECO:0000256" key="3">
    <source>
        <dbReference type="ARBA" id="ARBA00022723"/>
    </source>
</evidence>
<accession>A0A1F7HG64</accession>
<dbReference type="GO" id="GO:0005524">
    <property type="term" value="F:ATP binding"/>
    <property type="evidence" value="ECO:0007669"/>
    <property type="project" value="UniProtKB-UniRule"/>
</dbReference>
<dbReference type="InterPro" id="IPR014729">
    <property type="entry name" value="Rossmann-like_a/b/a_fold"/>
</dbReference>
<gene>
    <name evidence="9" type="primary">cysS</name>
    <name evidence="11" type="ORF">A3F29_03470</name>
</gene>
<comment type="subunit">
    <text evidence="1 9">Monomer.</text>
</comment>
<sequence>MRLYNTASKSIEEFKPLNPPLVTFYSCGPTVYDYTHIGHLRSYINTDILKRTLLHEGFQVKHIMNITDVGHLTGDDDSGEDKLEKGARESEKTVWDIASFYTDFFYKSVKQVNILPPLKYVRATEHIQEMIDLVKKIEENGYTYQTDEALYFDTGKFEDYGKFSGQKLEDKLQQAREEVHIDKKKKNPQDFALWFKRVGRFKDHTMHWESPWGDGFPGWHIECSAMSMKYLGDVIDIHSGGTDHIPVHHENEIAQSKAATDEDFVKFWFHNEFLIVDGKKMSKSLKNFYILDDVKEKNIEPLALRYLYLQTHYRQQMNFTWEAANAAQNAYGKLKEYVVDLKKKRHTDPISEEKLNNHEQFKKSFYDAMSNDMQTPQALSVLWEMLKSDIPKNLKLELILDFDNILGLSLGSVLPEPIPNQVMNLAKERLEAREKKDFKMSDELRKKIKKLGYEIKDSKERFKLKKIN</sequence>
<feature type="binding site" evidence="9">
    <location>
        <position position="248"/>
    </location>
    <ligand>
        <name>Zn(2+)</name>
        <dbReference type="ChEBI" id="CHEBI:29105"/>
    </ligand>
</feature>
<organism evidence="11 12">
    <name type="scientific">Candidatus Roizmanbacteria bacterium RIFCSPHIGHO2_12_FULL_33_9</name>
    <dbReference type="NCBI Taxonomy" id="1802045"/>
    <lineage>
        <taxon>Bacteria</taxon>
        <taxon>Candidatus Roizmaniibacteriota</taxon>
    </lineage>
</organism>
<proteinExistence type="inferred from homology"/>
<comment type="catalytic activity">
    <reaction evidence="9">
        <text>tRNA(Cys) + L-cysteine + ATP = L-cysteinyl-tRNA(Cys) + AMP + diphosphate</text>
        <dbReference type="Rhea" id="RHEA:17773"/>
        <dbReference type="Rhea" id="RHEA-COMP:9661"/>
        <dbReference type="Rhea" id="RHEA-COMP:9679"/>
        <dbReference type="ChEBI" id="CHEBI:30616"/>
        <dbReference type="ChEBI" id="CHEBI:33019"/>
        <dbReference type="ChEBI" id="CHEBI:35235"/>
        <dbReference type="ChEBI" id="CHEBI:78442"/>
        <dbReference type="ChEBI" id="CHEBI:78517"/>
        <dbReference type="ChEBI" id="CHEBI:456215"/>
        <dbReference type="EC" id="6.1.1.16"/>
    </reaction>
</comment>
<evidence type="ECO:0000256" key="9">
    <source>
        <dbReference type="HAMAP-Rule" id="MF_00041"/>
    </source>
</evidence>
<reference evidence="11 12" key="1">
    <citation type="journal article" date="2016" name="Nat. Commun.">
        <title>Thousands of microbial genomes shed light on interconnected biogeochemical processes in an aquifer system.</title>
        <authorList>
            <person name="Anantharaman K."/>
            <person name="Brown C.T."/>
            <person name="Hug L.A."/>
            <person name="Sharon I."/>
            <person name="Castelle C.J."/>
            <person name="Probst A.J."/>
            <person name="Thomas B.C."/>
            <person name="Singh A."/>
            <person name="Wilkins M.J."/>
            <person name="Karaoz U."/>
            <person name="Brodie E.L."/>
            <person name="Williams K.H."/>
            <person name="Hubbard S.S."/>
            <person name="Banfield J.F."/>
        </authorList>
    </citation>
    <scope>NUCLEOTIDE SEQUENCE [LARGE SCALE GENOMIC DNA]</scope>
</reference>
<dbReference type="Pfam" id="PF01406">
    <property type="entry name" value="tRNA-synt_1e"/>
    <property type="match status" value="1"/>
</dbReference>
<comment type="caution">
    <text evidence="11">The sequence shown here is derived from an EMBL/GenBank/DDBJ whole genome shotgun (WGS) entry which is preliminary data.</text>
</comment>
<feature type="short sequence motif" description="'KMSKS' region" evidence="9">
    <location>
        <begin position="280"/>
        <end position="284"/>
    </location>
</feature>
<keyword evidence="5 9" id="KW-0862">Zinc</keyword>
<feature type="binding site" evidence="9">
    <location>
        <position position="223"/>
    </location>
    <ligand>
        <name>Zn(2+)</name>
        <dbReference type="ChEBI" id="CHEBI:29105"/>
    </ligand>
</feature>
<dbReference type="NCBIfam" id="TIGR00435">
    <property type="entry name" value="cysS"/>
    <property type="match status" value="1"/>
</dbReference>
<evidence type="ECO:0000313" key="11">
    <source>
        <dbReference type="EMBL" id="OGK30055.1"/>
    </source>
</evidence>
<evidence type="ECO:0000256" key="5">
    <source>
        <dbReference type="ARBA" id="ARBA00022833"/>
    </source>
</evidence>
<dbReference type="Gene3D" id="3.40.50.620">
    <property type="entry name" value="HUPs"/>
    <property type="match status" value="1"/>
</dbReference>
<comment type="similarity">
    <text evidence="9">Belongs to the class-I aminoacyl-tRNA synthetase family.</text>
</comment>
<feature type="domain" description="tRNA synthetases class I catalytic" evidence="10">
    <location>
        <begin position="14"/>
        <end position="328"/>
    </location>
</feature>
<evidence type="ECO:0000256" key="2">
    <source>
        <dbReference type="ARBA" id="ARBA00022598"/>
    </source>
</evidence>
<dbReference type="SUPFAM" id="SSF52374">
    <property type="entry name" value="Nucleotidylyl transferase"/>
    <property type="match status" value="1"/>
</dbReference>
<keyword evidence="4 9" id="KW-0547">Nucleotide-binding</keyword>
<evidence type="ECO:0000256" key="1">
    <source>
        <dbReference type="ARBA" id="ARBA00011245"/>
    </source>
</evidence>
<evidence type="ECO:0000313" key="12">
    <source>
        <dbReference type="Proteomes" id="UP000177199"/>
    </source>
</evidence>
<dbReference type="GO" id="GO:0005829">
    <property type="term" value="C:cytosol"/>
    <property type="evidence" value="ECO:0007669"/>
    <property type="project" value="TreeGrafter"/>
</dbReference>
<dbReference type="PROSITE" id="PS51257">
    <property type="entry name" value="PROKAR_LIPOPROTEIN"/>
    <property type="match status" value="1"/>
</dbReference>
<dbReference type="InterPro" id="IPR024909">
    <property type="entry name" value="Cys-tRNA/MSH_ligase"/>
</dbReference>
<evidence type="ECO:0000259" key="10">
    <source>
        <dbReference type="Pfam" id="PF01406"/>
    </source>
</evidence>
<keyword evidence="8 9" id="KW-0030">Aminoacyl-tRNA synthetase</keyword>
<dbReference type="InterPro" id="IPR032678">
    <property type="entry name" value="tRNA-synt_1_cat_dom"/>
</dbReference>
<dbReference type="PRINTS" id="PR00983">
    <property type="entry name" value="TRNASYNTHCYS"/>
</dbReference>
<dbReference type="PANTHER" id="PTHR10890">
    <property type="entry name" value="CYSTEINYL-TRNA SYNTHETASE"/>
    <property type="match status" value="1"/>
</dbReference>
<dbReference type="HAMAP" id="MF_00041">
    <property type="entry name" value="Cys_tRNA_synth"/>
    <property type="match status" value="1"/>
</dbReference>
<dbReference type="InterPro" id="IPR009080">
    <property type="entry name" value="tRNAsynth_Ia_anticodon-bd"/>
</dbReference>
<comment type="cofactor">
    <cofactor evidence="9">
        <name>Zn(2+)</name>
        <dbReference type="ChEBI" id="CHEBI:29105"/>
    </cofactor>
    <text evidence="9">Binds 1 zinc ion per subunit.</text>
</comment>
<keyword evidence="9" id="KW-0963">Cytoplasm</keyword>
<dbReference type="EMBL" id="MFZV01000053">
    <property type="protein sequence ID" value="OGK30055.1"/>
    <property type="molecule type" value="Genomic_DNA"/>
</dbReference>
<feature type="binding site" evidence="9">
    <location>
        <position position="252"/>
    </location>
    <ligand>
        <name>Zn(2+)</name>
        <dbReference type="ChEBI" id="CHEBI:29105"/>
    </ligand>
</feature>
<feature type="short sequence motif" description="'HIGH' region" evidence="9">
    <location>
        <begin position="29"/>
        <end position="39"/>
    </location>
</feature>
<evidence type="ECO:0000256" key="7">
    <source>
        <dbReference type="ARBA" id="ARBA00022917"/>
    </source>
</evidence>
<keyword evidence="3 9" id="KW-0479">Metal-binding</keyword>
<dbReference type="SUPFAM" id="SSF47323">
    <property type="entry name" value="Anticodon-binding domain of a subclass of class I aminoacyl-tRNA synthetases"/>
    <property type="match status" value="1"/>
</dbReference>
<name>A0A1F7HG64_9BACT</name>
<dbReference type="CDD" id="cd00672">
    <property type="entry name" value="CysRS_core"/>
    <property type="match status" value="1"/>
</dbReference>
<dbReference type="EC" id="6.1.1.16" evidence="9"/>
<dbReference type="AlphaFoldDB" id="A0A1F7HG64"/>
<evidence type="ECO:0000256" key="8">
    <source>
        <dbReference type="ARBA" id="ARBA00023146"/>
    </source>
</evidence>
<dbReference type="GO" id="GO:0004817">
    <property type="term" value="F:cysteine-tRNA ligase activity"/>
    <property type="evidence" value="ECO:0007669"/>
    <property type="project" value="UniProtKB-UniRule"/>
</dbReference>